<evidence type="ECO:0000256" key="3">
    <source>
        <dbReference type="PROSITE-ProRule" id="PRU00169"/>
    </source>
</evidence>
<dbReference type="InterPro" id="IPR011006">
    <property type="entry name" value="CheY-like_superfamily"/>
</dbReference>
<evidence type="ECO:0000256" key="2">
    <source>
        <dbReference type="ARBA" id="ARBA00022803"/>
    </source>
</evidence>
<dbReference type="InterPro" id="IPR001789">
    <property type="entry name" value="Sig_transdc_resp-reg_receiver"/>
</dbReference>
<dbReference type="Pfam" id="PF14559">
    <property type="entry name" value="TPR_19"/>
    <property type="match status" value="1"/>
</dbReference>
<dbReference type="InterPro" id="IPR011990">
    <property type="entry name" value="TPR-like_helical_dom_sf"/>
</dbReference>
<dbReference type="RefSeq" id="WP_203539824.1">
    <property type="nucleotide sequence ID" value="NZ_JAESND010000011.1"/>
</dbReference>
<organism evidence="5 6">
    <name type="scientific">Jeongeupia naejangsanensis</name>
    <dbReference type="NCBI Taxonomy" id="613195"/>
    <lineage>
        <taxon>Bacteria</taxon>
        <taxon>Pseudomonadati</taxon>
        <taxon>Pseudomonadota</taxon>
        <taxon>Betaproteobacteria</taxon>
        <taxon>Neisseriales</taxon>
        <taxon>Chitinibacteraceae</taxon>
        <taxon>Jeongeupia</taxon>
    </lineage>
</organism>
<comment type="caution">
    <text evidence="3">Lacks conserved residue(s) required for the propagation of feature annotation.</text>
</comment>
<dbReference type="PANTHER" id="PTHR45586:SF1">
    <property type="entry name" value="LIPOPOLYSACCHARIDE ASSEMBLY PROTEIN B"/>
    <property type="match status" value="1"/>
</dbReference>
<gene>
    <name evidence="5" type="ORF">JMJ54_17370</name>
</gene>
<proteinExistence type="predicted"/>
<dbReference type="Gene3D" id="1.25.40.10">
    <property type="entry name" value="Tetratricopeptide repeat domain"/>
    <property type="match status" value="2"/>
</dbReference>
<keyword evidence="6" id="KW-1185">Reference proteome</keyword>
<evidence type="ECO:0000313" key="5">
    <source>
        <dbReference type="EMBL" id="MBM3117610.1"/>
    </source>
</evidence>
<keyword evidence="1" id="KW-0677">Repeat</keyword>
<comment type="caution">
    <text evidence="5">The sequence shown here is derived from an EMBL/GenBank/DDBJ whole genome shotgun (WGS) entry which is preliminary data.</text>
</comment>
<keyword evidence="2" id="KW-0802">TPR repeat</keyword>
<dbReference type="PROSITE" id="PS50110">
    <property type="entry name" value="RESPONSE_REGULATORY"/>
    <property type="match status" value="1"/>
</dbReference>
<dbReference type="SUPFAM" id="SSF52172">
    <property type="entry name" value="CheY-like"/>
    <property type="match status" value="1"/>
</dbReference>
<dbReference type="SUPFAM" id="SSF48452">
    <property type="entry name" value="TPR-like"/>
    <property type="match status" value="2"/>
</dbReference>
<name>A0ABS2BQB9_9NEIS</name>
<reference evidence="5 6" key="1">
    <citation type="submission" date="2021-01" db="EMBL/GenBank/DDBJ databases">
        <title>Draft Genome Sequence and Polyhydroxyalkanoate Biosynthetic Potential of Jeongeupia naejangsanensis Type Strain DSM 24253.</title>
        <authorList>
            <person name="Turrini P."/>
            <person name="Artuso I."/>
            <person name="Lugli G.A."/>
            <person name="Frangipani E."/>
            <person name="Ventura M."/>
            <person name="Visca P."/>
        </authorList>
    </citation>
    <scope>NUCLEOTIDE SEQUENCE [LARGE SCALE GENOMIC DNA]</scope>
    <source>
        <strain evidence="5 6">DSM 24253</strain>
    </source>
</reference>
<dbReference type="Gene3D" id="3.40.50.2300">
    <property type="match status" value="1"/>
</dbReference>
<dbReference type="InterPro" id="IPR051012">
    <property type="entry name" value="CellSynth/LPSAsmb/PSIAsmb"/>
</dbReference>
<accession>A0ABS2BQB9</accession>
<sequence>MSHTSRALIIEPASEVRAMLARGLLEAGVGEVDYAARTGDAYGKLKQTPYDIVLCEYDLGQSFDGLHFFEACQTQQLLKPSCVFMIVTGERRLAQVMSAAELTPDAYLLKPFSGSDLLDRLARAMARKRQLRAIDDASRAGDYLAAIAACNTELSSATPAERPDLLRHKGRLLGLLGEHALARDFYREQLADGDWPWAQMGLARSLFELKQYDEARLLFERVRAEHELVMDAYDGLARTLAAQGDGEAAQAVLEQAVTRSPLVARRQRARGRLALRNGALDVAQAALSQAVQLNRGSFWRDPALYGELARVQLAQGDIGGARRTAAQLMHDFRGDEVGQAVAEMIEGASFMLAGEKDKARKLITGAATRLGARDDAPAGALLEAAQACVMLGDGGDAEKLVRRALSSRHDDVEIVAGVEALYAGMGRPEAGAALIQEAARDILELNNDAVRAAQEGDLRGAAERFIVALDRLPGNVGVLLNAANALLSCVNRTGWDANYMQIAQTALQRAQRIEPGNGRARQLQDVWLRTKRRFGIDAAQGDEP</sequence>
<evidence type="ECO:0000313" key="6">
    <source>
        <dbReference type="Proteomes" id="UP000809431"/>
    </source>
</evidence>
<dbReference type="Pfam" id="PF00072">
    <property type="entry name" value="Response_reg"/>
    <property type="match status" value="1"/>
</dbReference>
<dbReference type="Proteomes" id="UP000809431">
    <property type="component" value="Unassembled WGS sequence"/>
</dbReference>
<dbReference type="PANTHER" id="PTHR45586">
    <property type="entry name" value="TPR REPEAT-CONTAINING PROTEIN PA4667"/>
    <property type="match status" value="1"/>
</dbReference>
<evidence type="ECO:0000256" key="1">
    <source>
        <dbReference type="ARBA" id="ARBA00022737"/>
    </source>
</evidence>
<protein>
    <submittedName>
        <fullName evidence="5">Tetratricopeptide repeat protein</fullName>
    </submittedName>
</protein>
<feature type="domain" description="Response regulatory" evidence="4">
    <location>
        <begin position="6"/>
        <end position="125"/>
    </location>
</feature>
<dbReference type="EMBL" id="JAESND010000011">
    <property type="protein sequence ID" value="MBM3117610.1"/>
    <property type="molecule type" value="Genomic_DNA"/>
</dbReference>
<evidence type="ECO:0000259" key="4">
    <source>
        <dbReference type="PROSITE" id="PS50110"/>
    </source>
</evidence>
<dbReference type="SMART" id="SM00448">
    <property type="entry name" value="REC"/>
    <property type="match status" value="1"/>
</dbReference>